<dbReference type="GO" id="GO:0017000">
    <property type="term" value="P:antibiotic biosynthetic process"/>
    <property type="evidence" value="ECO:0007669"/>
    <property type="project" value="UniProtKB-ARBA"/>
</dbReference>
<keyword evidence="7" id="KW-1185">Reference proteome</keyword>
<dbReference type="Gene3D" id="3.40.50.150">
    <property type="entry name" value="Vaccinia Virus protein VP39"/>
    <property type="match status" value="1"/>
</dbReference>
<dbReference type="PROSITE" id="PS50075">
    <property type="entry name" value="CARRIER"/>
    <property type="match status" value="1"/>
</dbReference>
<dbReference type="InterPro" id="IPR023213">
    <property type="entry name" value="CAT-like_dom_sf"/>
</dbReference>
<dbReference type="GO" id="GO:0005737">
    <property type="term" value="C:cytoplasm"/>
    <property type="evidence" value="ECO:0007669"/>
    <property type="project" value="TreeGrafter"/>
</dbReference>
<dbReference type="InterPro" id="IPR020845">
    <property type="entry name" value="AMP-binding_CS"/>
</dbReference>
<dbReference type="GO" id="GO:0043041">
    <property type="term" value="P:amino acid activation for nonribosomal peptide biosynthetic process"/>
    <property type="evidence" value="ECO:0007669"/>
    <property type="project" value="TreeGrafter"/>
</dbReference>
<proteinExistence type="predicted"/>
<dbReference type="InterPro" id="IPR042099">
    <property type="entry name" value="ANL_N_sf"/>
</dbReference>
<dbReference type="GO" id="GO:0044550">
    <property type="term" value="P:secondary metabolite biosynthetic process"/>
    <property type="evidence" value="ECO:0007669"/>
    <property type="project" value="TreeGrafter"/>
</dbReference>
<evidence type="ECO:0000256" key="2">
    <source>
        <dbReference type="ARBA" id="ARBA00022450"/>
    </source>
</evidence>
<dbReference type="InterPro" id="IPR006342">
    <property type="entry name" value="FkbM_mtfrase"/>
</dbReference>
<dbReference type="InterPro" id="IPR020806">
    <property type="entry name" value="PKS_PP-bd"/>
</dbReference>
<evidence type="ECO:0000256" key="1">
    <source>
        <dbReference type="ARBA" id="ARBA00001957"/>
    </source>
</evidence>
<keyword evidence="3" id="KW-0597">Phosphoprotein</keyword>
<dbReference type="SUPFAM" id="SSF47336">
    <property type="entry name" value="ACP-like"/>
    <property type="match status" value="1"/>
</dbReference>
<reference evidence="6 7" key="1">
    <citation type="submission" date="2019-04" db="EMBL/GenBank/DDBJ databases">
        <title>Streptomyces sp. nov. Bv016 isolated from bark of Buahinia variegata.</title>
        <authorList>
            <person name="Kanchanasin P."/>
            <person name="Tanasupawat S."/>
            <person name="Yuki M."/>
            <person name="Kudo T."/>
        </authorList>
    </citation>
    <scope>NUCLEOTIDE SEQUENCE [LARGE SCALE GENOMIC DNA]</scope>
    <source>
        <strain evidence="6 7">JCM 4765</strain>
    </source>
</reference>
<dbReference type="NCBIfam" id="TIGR01733">
    <property type="entry name" value="AA-adenyl-dom"/>
    <property type="match status" value="1"/>
</dbReference>
<dbReference type="SMART" id="SM00823">
    <property type="entry name" value="PKS_PP"/>
    <property type="match status" value="1"/>
</dbReference>
<feature type="domain" description="Carrier" evidence="5">
    <location>
        <begin position="1142"/>
        <end position="1216"/>
    </location>
</feature>
<dbReference type="SUPFAM" id="SSF53335">
    <property type="entry name" value="S-adenosyl-L-methionine-dependent methyltransferases"/>
    <property type="match status" value="1"/>
</dbReference>
<feature type="region of interest" description="Disordered" evidence="4">
    <location>
        <begin position="170"/>
        <end position="189"/>
    </location>
</feature>
<evidence type="ECO:0000313" key="6">
    <source>
        <dbReference type="EMBL" id="TGN87592.1"/>
    </source>
</evidence>
<dbReference type="Proteomes" id="UP000298513">
    <property type="component" value="Unassembled WGS sequence"/>
</dbReference>
<dbReference type="InterPro" id="IPR009081">
    <property type="entry name" value="PP-bd_ACP"/>
</dbReference>
<protein>
    <submittedName>
        <fullName evidence="6">Amino acid adenylation domain-containing protein</fullName>
    </submittedName>
</protein>
<dbReference type="Gene3D" id="3.30.559.30">
    <property type="entry name" value="Nonribosomal peptide synthetase, condensation domain"/>
    <property type="match status" value="2"/>
</dbReference>
<dbReference type="InterPro" id="IPR045851">
    <property type="entry name" value="AMP-bd_C_sf"/>
</dbReference>
<dbReference type="EMBL" id="SRRU01000001">
    <property type="protein sequence ID" value="TGN87592.1"/>
    <property type="molecule type" value="Genomic_DNA"/>
</dbReference>
<name>A0A4Z1DSX1_STRGP</name>
<dbReference type="InterPro" id="IPR029063">
    <property type="entry name" value="SAM-dependent_MTases_sf"/>
</dbReference>
<dbReference type="Gene3D" id="3.30.559.10">
    <property type="entry name" value="Chloramphenicol acetyltransferase-like domain"/>
    <property type="match status" value="3"/>
</dbReference>
<dbReference type="InterPro" id="IPR000873">
    <property type="entry name" value="AMP-dep_synth/lig_dom"/>
</dbReference>
<dbReference type="Pfam" id="PF00501">
    <property type="entry name" value="AMP-binding"/>
    <property type="match status" value="1"/>
</dbReference>
<dbReference type="RefSeq" id="WP_135789887.1">
    <property type="nucleotide sequence ID" value="NZ_BNBQ01000009.1"/>
</dbReference>
<dbReference type="PROSITE" id="PS00012">
    <property type="entry name" value="PHOSPHOPANTETHEINE"/>
    <property type="match status" value="1"/>
</dbReference>
<dbReference type="Gene3D" id="3.30.300.30">
    <property type="match status" value="2"/>
</dbReference>
<comment type="cofactor">
    <cofactor evidence="1">
        <name>pantetheine 4'-phosphate</name>
        <dbReference type="ChEBI" id="CHEBI:47942"/>
    </cofactor>
</comment>
<dbReference type="PANTHER" id="PTHR45527:SF1">
    <property type="entry name" value="FATTY ACID SYNTHASE"/>
    <property type="match status" value="1"/>
</dbReference>
<accession>A0A4Z1DSX1</accession>
<dbReference type="SUPFAM" id="SSF56801">
    <property type="entry name" value="Acetyl-CoA synthetase-like"/>
    <property type="match status" value="1"/>
</dbReference>
<dbReference type="InterPro" id="IPR001242">
    <property type="entry name" value="Condensation_dom"/>
</dbReference>
<dbReference type="InterPro" id="IPR036736">
    <property type="entry name" value="ACP-like_sf"/>
</dbReference>
<evidence type="ECO:0000313" key="7">
    <source>
        <dbReference type="Proteomes" id="UP000298513"/>
    </source>
</evidence>
<sequence>MTTVDSYRLSAQQRRLWADAPKERVTAKVRLAGPLDPGRLSAAVAALVARHETLRLDIGDLTGTGLPVQVVRDDAGAEVHPAGTAPAGDAPLRVVHGPGELVLDASVLIADRESLRVLLTELAACYGGAAPVEDEDRTQFLDVVEWQGEQDRADLDADPAALTALTLPALASGTGGEEPAGEYRAECPAPDGDDAAHALAAWATALGRYTDAGTLALAVHDDGRSVDGTQGVVGPLAAPVRCEVPRILTAEAAADLLAGVRARSLRVTPLDHPVAAGFAHVAAAGPGPLAALGATRVTLDAPRPQAPLHLTCTRDGATLGLALHADPAVADPAAARSLLGAVTAQLTGGRPEDAEAALLAEWEGTAAPLGERTLLGLLDAAVPGADPARTAVAAPDTTLTFAELDTAAASVTARLREQGVGPGDRVVVLGERSAVTVAAFLGVLRAGAVYVPLDPAHPASWLRRLAVSVDAALAVAPKGSAALRGLGGTLPTLELEASAAPGAFAEPHPVAPGDPAYVIFTSGSTGTPRPVVVEHGSAAHLFDALEATVYADAPEDLTVAVNASFGFDASMKQLVQLAAGRSLCLVSEETRRDVPALLRELTDRGADVLDCTPSHLRLVLDHRESGQRLPGLLLIGGEPVDAELWRRVAALEGVRAVNVYGPTECTVDVTAAPVTPDTEPSIGRPLPGFRVRVLDEEGRPVPPGIPGELFVTGPQVARGYWGDPEATAARFTTVDGVRGYRTGDRVRFLPDGRLAHLGRADGQLKINGYRAEPAEIGAVLAQHPAVAQAVADWRVDETGGTGSLVGYAVPRLATGRALNVEDIAGINPHETRYLFDEIFVQQTYLRGGITLREDAVVVDVGANIGMFSLFVDRACPGARILAFEPLPEAHARLTENLRHRTGPTDIFDFGLSDREQSAAFTVYPGYSMMSGQAEYADPEAEIALVQTFLENRRDDELLGEVSEILADRFTPHEEQARLRRLSDVLTETGTDRIDLLKIDVQRAEWDVLRGLDDAHLAGVQQIAMEVHDDTGAAPHGRLAEIGGHLRGHGFEVFWEQDELLEGTDRFTLCAVRPEYRDDPRPAAEPPVAVPDAALLRQWLAQRLPEPLVPATVVLLDALPLTVNGKVDRAALPAPERPRTTARPTTATERALIAIWEEVLGRAGIGADDNFFAVGGDSIRAIRMRAAAVKAGLSFPLRDVFRNQTVRALAAGIEGTRAAEPAAGAPFALLAPPDRALVPAGVSDAYPLTALQLGMVYLGELSEGDGHAYHVVTVDTVEGPWAPEALARAAEDLTAAHDILRTSFDLAAFSRPTQLVHERATVPVRTEDLTGLPEEERERRVREIVDTEKATPFDWRAPMLRLHALRTGEHTYALVQTHFHGVLDGLSLHLMTSELLARLDHHHTGTPAPDAGPVLPYRHHVEAELAAREDTGTRAFWRDALAGVSPLRLAGEHVPAIGTSRVLEPAGATAQVLDEAARRAGVPVKSLLLAAHVRALAAAFGTDGSGEVVTGLVVSARPAEEGGDRTLGLFLNTLPVRTDPGAPGLAGRLWEYEQSLMGHHLLPLADIQQLAGAGTLFDSFFNFTRFGGIAPATDGSRVVSEHDDTVDVGFALASNADLGPAGTRLVVQYDAATLPAERIDAYAERLCAEVEALAAHRDDSTEDAR</sequence>
<dbReference type="GO" id="GO:0008610">
    <property type="term" value="P:lipid biosynthetic process"/>
    <property type="evidence" value="ECO:0007669"/>
    <property type="project" value="UniProtKB-ARBA"/>
</dbReference>
<dbReference type="InterPro" id="IPR010071">
    <property type="entry name" value="AA_adenyl_dom"/>
</dbReference>
<dbReference type="Pfam" id="PF00550">
    <property type="entry name" value="PP-binding"/>
    <property type="match status" value="1"/>
</dbReference>
<dbReference type="Gene3D" id="1.10.1200.10">
    <property type="entry name" value="ACP-like"/>
    <property type="match status" value="1"/>
</dbReference>
<evidence type="ECO:0000256" key="4">
    <source>
        <dbReference type="SAM" id="MobiDB-lite"/>
    </source>
</evidence>
<dbReference type="SUPFAM" id="SSF52777">
    <property type="entry name" value="CoA-dependent acyltransferases"/>
    <property type="match status" value="4"/>
</dbReference>
<dbReference type="PANTHER" id="PTHR45527">
    <property type="entry name" value="NONRIBOSOMAL PEPTIDE SYNTHETASE"/>
    <property type="match status" value="1"/>
</dbReference>
<dbReference type="GeneID" id="91533093"/>
<dbReference type="Pfam" id="PF05050">
    <property type="entry name" value="Methyltransf_21"/>
    <property type="match status" value="1"/>
</dbReference>
<dbReference type="NCBIfam" id="TIGR01444">
    <property type="entry name" value="fkbM_fam"/>
    <property type="match status" value="1"/>
</dbReference>
<gene>
    <name evidence="6" type="ORF">E5082_04150</name>
</gene>
<evidence type="ECO:0000256" key="3">
    <source>
        <dbReference type="ARBA" id="ARBA00022553"/>
    </source>
</evidence>
<dbReference type="CDD" id="cd05930">
    <property type="entry name" value="A_NRPS"/>
    <property type="match status" value="1"/>
</dbReference>
<dbReference type="FunFam" id="1.10.1200.10:FF:000005">
    <property type="entry name" value="Nonribosomal peptide synthetase 1"/>
    <property type="match status" value="1"/>
</dbReference>
<organism evidence="6 7">
    <name type="scientific">Streptomyces griseoluteus</name>
    <dbReference type="NCBI Taxonomy" id="29306"/>
    <lineage>
        <taxon>Bacteria</taxon>
        <taxon>Bacillati</taxon>
        <taxon>Actinomycetota</taxon>
        <taxon>Actinomycetes</taxon>
        <taxon>Kitasatosporales</taxon>
        <taxon>Streptomycetaceae</taxon>
        <taxon>Streptomyces</taxon>
    </lineage>
</organism>
<dbReference type="GO" id="GO:0003824">
    <property type="term" value="F:catalytic activity"/>
    <property type="evidence" value="ECO:0007669"/>
    <property type="project" value="InterPro"/>
</dbReference>
<dbReference type="GO" id="GO:0031177">
    <property type="term" value="F:phosphopantetheine binding"/>
    <property type="evidence" value="ECO:0007669"/>
    <property type="project" value="InterPro"/>
</dbReference>
<keyword evidence="2" id="KW-0596">Phosphopantetheine</keyword>
<dbReference type="Pfam" id="PF00668">
    <property type="entry name" value="Condensation"/>
    <property type="match status" value="1"/>
</dbReference>
<evidence type="ECO:0000259" key="5">
    <source>
        <dbReference type="PROSITE" id="PS50075"/>
    </source>
</evidence>
<comment type="caution">
    <text evidence="6">The sequence shown here is derived from an EMBL/GenBank/DDBJ whole genome shotgun (WGS) entry which is preliminary data.</text>
</comment>
<dbReference type="Gene3D" id="3.40.50.12780">
    <property type="entry name" value="N-terminal domain of ligase-like"/>
    <property type="match status" value="1"/>
</dbReference>
<dbReference type="InterPro" id="IPR006162">
    <property type="entry name" value="Ppantetheine_attach_site"/>
</dbReference>
<dbReference type="PROSITE" id="PS00455">
    <property type="entry name" value="AMP_BINDING"/>
    <property type="match status" value="1"/>
</dbReference>